<dbReference type="AlphaFoldDB" id="A0A7Z8K254"/>
<protein>
    <recommendedName>
        <fullName evidence="4">Antitoxin HicB</fullName>
    </recommendedName>
</protein>
<dbReference type="RefSeq" id="WP_154729146.1">
    <property type="nucleotide sequence ID" value="NZ_SZYE01000045.1"/>
</dbReference>
<accession>A0A7Z8K254</accession>
<sequence length="125" mass="13804">MTRYTVTAERGRRWWVLQCVEHPGAISEVARLDQAPDAMREAIAFVAQVDPAEVEIDLRPTVPDEVDAHVRTAARLRAEAHRANREAAAESRAAAHALRDAGLTVRDVGTVLGVSHQRAHQLLTR</sequence>
<evidence type="ECO:0000256" key="1">
    <source>
        <dbReference type="SAM" id="Coils"/>
    </source>
</evidence>
<feature type="coiled-coil region" evidence="1">
    <location>
        <begin position="66"/>
        <end position="93"/>
    </location>
</feature>
<evidence type="ECO:0008006" key="4">
    <source>
        <dbReference type="Google" id="ProtNLM"/>
    </source>
</evidence>
<organism evidence="2 3">
    <name type="scientific">Cellulomonas hominis</name>
    <dbReference type="NCBI Taxonomy" id="156981"/>
    <lineage>
        <taxon>Bacteria</taxon>
        <taxon>Bacillati</taxon>
        <taxon>Actinomycetota</taxon>
        <taxon>Actinomycetes</taxon>
        <taxon>Micrococcales</taxon>
        <taxon>Cellulomonadaceae</taxon>
        <taxon>Cellulomonas</taxon>
    </lineage>
</organism>
<keyword evidence="1" id="KW-0175">Coiled coil</keyword>
<comment type="caution">
    <text evidence="2">The sequence shown here is derived from an EMBL/GenBank/DDBJ whole genome shotgun (WGS) entry which is preliminary data.</text>
</comment>
<reference evidence="2 3" key="1">
    <citation type="submission" date="2019-05" db="EMBL/GenBank/DDBJ databases">
        <title>Genome sequence of Cellulomonas hominis strain CS1.</title>
        <authorList>
            <person name="Belmont J."/>
            <person name="Maclea K.S."/>
        </authorList>
    </citation>
    <scope>NUCLEOTIDE SEQUENCE [LARGE SCALE GENOMIC DNA]</scope>
    <source>
        <strain evidence="2 3">CS1</strain>
    </source>
</reference>
<name>A0A7Z8K254_9CELL</name>
<proteinExistence type="predicted"/>
<dbReference type="EMBL" id="SZYE01000045">
    <property type="protein sequence ID" value="TKR24075.1"/>
    <property type="molecule type" value="Genomic_DNA"/>
</dbReference>
<evidence type="ECO:0000313" key="3">
    <source>
        <dbReference type="Proteomes" id="UP000308121"/>
    </source>
</evidence>
<dbReference type="OrthoDB" id="5772641at2"/>
<gene>
    <name evidence="2" type="ORF">FA014_07890</name>
</gene>
<dbReference type="Proteomes" id="UP000308121">
    <property type="component" value="Unassembled WGS sequence"/>
</dbReference>
<evidence type="ECO:0000313" key="2">
    <source>
        <dbReference type="EMBL" id="TKR24075.1"/>
    </source>
</evidence>